<protein>
    <submittedName>
        <fullName evidence="1">Uncharacterized protein</fullName>
    </submittedName>
</protein>
<organism evidence="1 2">
    <name type="scientific">Paenibacillus borealis</name>
    <dbReference type="NCBI Taxonomy" id="160799"/>
    <lineage>
        <taxon>Bacteria</taxon>
        <taxon>Bacillati</taxon>
        <taxon>Bacillota</taxon>
        <taxon>Bacilli</taxon>
        <taxon>Bacillales</taxon>
        <taxon>Paenibacillaceae</taxon>
        <taxon>Paenibacillus</taxon>
    </lineage>
</organism>
<reference evidence="1 2" key="1">
    <citation type="submission" date="2016-10" db="EMBL/GenBank/DDBJ databases">
        <title>Paenibacillus species isolates.</title>
        <authorList>
            <person name="Beno S.M."/>
        </authorList>
    </citation>
    <scope>NUCLEOTIDE SEQUENCE [LARGE SCALE GENOMIC DNA]</scope>
    <source>
        <strain evidence="1 2">FSL H7-0744</strain>
    </source>
</reference>
<dbReference type="EMBL" id="MPTB01000028">
    <property type="protein sequence ID" value="OMD45087.1"/>
    <property type="molecule type" value="Genomic_DNA"/>
</dbReference>
<accession>A0ABX3H5Z6</accession>
<name>A0ABX3H5Z6_PAEBO</name>
<proteinExistence type="predicted"/>
<dbReference type="Proteomes" id="UP000187412">
    <property type="component" value="Unassembled WGS sequence"/>
</dbReference>
<comment type="caution">
    <text evidence="1">The sequence shown here is derived from an EMBL/GenBank/DDBJ whole genome shotgun (WGS) entry which is preliminary data.</text>
</comment>
<gene>
    <name evidence="1" type="ORF">BSK56_21080</name>
</gene>
<evidence type="ECO:0000313" key="2">
    <source>
        <dbReference type="Proteomes" id="UP000187412"/>
    </source>
</evidence>
<evidence type="ECO:0000313" key="1">
    <source>
        <dbReference type="EMBL" id="OMD45087.1"/>
    </source>
</evidence>
<sequence>MDSYWEQEYGFIEELQNYLYEWVSQIDIDVERKTELIKSDRDDLYLTFNYTYMALAASTSGIYNCIRSYLATLVSYNIQHLCDPLLILQSDH</sequence>
<keyword evidence="2" id="KW-1185">Reference proteome</keyword>